<keyword evidence="3" id="KW-0677">Repeat</keyword>
<keyword evidence="5" id="KW-0862">Zinc</keyword>
<keyword evidence="8" id="KW-0804">Transcription</keyword>
<feature type="domain" description="C2H2-type" evidence="14">
    <location>
        <begin position="245"/>
        <end position="274"/>
    </location>
</feature>
<proteinExistence type="inferred from homology"/>
<dbReference type="Proteomes" id="UP001208570">
    <property type="component" value="Unassembled WGS sequence"/>
</dbReference>
<comment type="function">
    <text evidence="10">Transcription factor which plays a key role in limb development. Positively regulates FGF8 expression in the apical ectodermal ridge (AER) and contributes to limb outgrowth in embryos.</text>
</comment>
<dbReference type="AlphaFoldDB" id="A0AAD9JNI9"/>
<feature type="region of interest" description="Disordered" evidence="13">
    <location>
        <begin position="344"/>
        <end position="365"/>
    </location>
</feature>
<evidence type="ECO:0000256" key="9">
    <source>
        <dbReference type="ARBA" id="ARBA00023242"/>
    </source>
</evidence>
<evidence type="ECO:0000256" key="2">
    <source>
        <dbReference type="ARBA" id="ARBA00022723"/>
    </source>
</evidence>
<evidence type="ECO:0000256" key="13">
    <source>
        <dbReference type="SAM" id="MobiDB-lite"/>
    </source>
</evidence>
<accession>A0AAD9JNI9</accession>
<dbReference type="SUPFAM" id="SSF57667">
    <property type="entry name" value="beta-beta-alpha zinc fingers"/>
    <property type="match status" value="2"/>
</dbReference>
<keyword evidence="9" id="KW-0539">Nucleus</keyword>
<dbReference type="PANTHER" id="PTHR23235:SF177">
    <property type="entry name" value="C2H2-TYPE DOMAIN-CONTAINING PROTEIN"/>
    <property type="match status" value="1"/>
</dbReference>
<evidence type="ECO:0000256" key="1">
    <source>
        <dbReference type="ARBA" id="ARBA00004123"/>
    </source>
</evidence>
<name>A0AAD9JNI9_9ANNE</name>
<keyword evidence="4 12" id="KW-0863">Zinc-finger</keyword>
<dbReference type="GO" id="GO:0005634">
    <property type="term" value="C:nucleus"/>
    <property type="evidence" value="ECO:0007669"/>
    <property type="project" value="UniProtKB-SubCell"/>
</dbReference>
<evidence type="ECO:0000259" key="14">
    <source>
        <dbReference type="PROSITE" id="PS50157"/>
    </source>
</evidence>
<evidence type="ECO:0000256" key="6">
    <source>
        <dbReference type="ARBA" id="ARBA00023015"/>
    </source>
</evidence>
<dbReference type="Pfam" id="PF00096">
    <property type="entry name" value="zf-C2H2"/>
    <property type="match status" value="3"/>
</dbReference>
<feature type="domain" description="C2H2-type" evidence="14">
    <location>
        <begin position="305"/>
        <end position="332"/>
    </location>
</feature>
<evidence type="ECO:0000256" key="11">
    <source>
        <dbReference type="ARBA" id="ARBA00038409"/>
    </source>
</evidence>
<dbReference type="InterPro" id="IPR036236">
    <property type="entry name" value="Znf_C2H2_sf"/>
</dbReference>
<dbReference type="FunFam" id="3.30.160.60:FF:000077">
    <property type="entry name" value="Sp8 transcription factor"/>
    <property type="match status" value="1"/>
</dbReference>
<dbReference type="FunFam" id="3.30.160.60:FF:000014">
    <property type="entry name" value="Transcription factor Sp3"/>
    <property type="match status" value="1"/>
</dbReference>
<dbReference type="GO" id="GO:0000978">
    <property type="term" value="F:RNA polymerase II cis-regulatory region sequence-specific DNA binding"/>
    <property type="evidence" value="ECO:0007669"/>
    <property type="project" value="TreeGrafter"/>
</dbReference>
<keyword evidence="6" id="KW-0805">Transcription regulation</keyword>
<dbReference type="Gene3D" id="3.30.160.60">
    <property type="entry name" value="Classic Zinc Finger"/>
    <property type="match status" value="3"/>
</dbReference>
<evidence type="ECO:0000313" key="15">
    <source>
        <dbReference type="EMBL" id="KAK2155728.1"/>
    </source>
</evidence>
<protein>
    <recommendedName>
        <fullName evidence="14">C2H2-type domain-containing protein</fullName>
    </recommendedName>
</protein>
<evidence type="ECO:0000256" key="4">
    <source>
        <dbReference type="ARBA" id="ARBA00022771"/>
    </source>
</evidence>
<dbReference type="SMART" id="SM00355">
    <property type="entry name" value="ZnF_C2H2"/>
    <property type="match status" value="3"/>
</dbReference>
<dbReference type="PANTHER" id="PTHR23235">
    <property type="entry name" value="KRUEPPEL-LIKE TRANSCRIPTION FACTOR"/>
    <property type="match status" value="1"/>
</dbReference>
<dbReference type="GO" id="GO:0000981">
    <property type="term" value="F:DNA-binding transcription factor activity, RNA polymerase II-specific"/>
    <property type="evidence" value="ECO:0007669"/>
    <property type="project" value="TreeGrafter"/>
</dbReference>
<reference evidence="15" key="1">
    <citation type="journal article" date="2023" name="Mol. Biol. Evol.">
        <title>Third-Generation Sequencing Reveals the Adaptive Role of the Epigenome in Three Deep-Sea Polychaetes.</title>
        <authorList>
            <person name="Perez M."/>
            <person name="Aroh O."/>
            <person name="Sun Y."/>
            <person name="Lan Y."/>
            <person name="Juniper S.K."/>
            <person name="Young C.R."/>
            <person name="Angers B."/>
            <person name="Qian P.Y."/>
        </authorList>
    </citation>
    <scope>NUCLEOTIDE SEQUENCE</scope>
    <source>
        <strain evidence="15">P08H-3</strain>
    </source>
</reference>
<feature type="domain" description="C2H2-type" evidence="14">
    <location>
        <begin position="275"/>
        <end position="304"/>
    </location>
</feature>
<evidence type="ECO:0000256" key="5">
    <source>
        <dbReference type="ARBA" id="ARBA00022833"/>
    </source>
</evidence>
<comment type="subcellular location">
    <subcellularLocation>
        <location evidence="1">Nucleus</location>
    </subcellularLocation>
</comment>
<dbReference type="EMBL" id="JAODUP010000233">
    <property type="protein sequence ID" value="KAK2155728.1"/>
    <property type="molecule type" value="Genomic_DNA"/>
</dbReference>
<evidence type="ECO:0000256" key="10">
    <source>
        <dbReference type="ARBA" id="ARBA00037677"/>
    </source>
</evidence>
<evidence type="ECO:0000313" key="16">
    <source>
        <dbReference type="Proteomes" id="UP001208570"/>
    </source>
</evidence>
<gene>
    <name evidence="15" type="ORF">LSH36_233g09099</name>
</gene>
<dbReference type="FunFam" id="3.30.160.60:FF:000026">
    <property type="entry name" value="Transcription factor Sp3"/>
    <property type="match status" value="1"/>
</dbReference>
<organism evidence="15 16">
    <name type="scientific">Paralvinella palmiformis</name>
    <dbReference type="NCBI Taxonomy" id="53620"/>
    <lineage>
        <taxon>Eukaryota</taxon>
        <taxon>Metazoa</taxon>
        <taxon>Spiralia</taxon>
        <taxon>Lophotrochozoa</taxon>
        <taxon>Annelida</taxon>
        <taxon>Polychaeta</taxon>
        <taxon>Sedentaria</taxon>
        <taxon>Canalipalpata</taxon>
        <taxon>Terebellida</taxon>
        <taxon>Terebelliformia</taxon>
        <taxon>Alvinellidae</taxon>
        <taxon>Paralvinella</taxon>
    </lineage>
</organism>
<dbReference type="InterPro" id="IPR013087">
    <property type="entry name" value="Znf_C2H2_type"/>
</dbReference>
<comment type="similarity">
    <text evidence="11">Belongs to the Sp1 C2H2-type zinc-finger protein family.</text>
</comment>
<evidence type="ECO:0000256" key="8">
    <source>
        <dbReference type="ARBA" id="ARBA00023163"/>
    </source>
</evidence>
<evidence type="ECO:0000256" key="3">
    <source>
        <dbReference type="ARBA" id="ARBA00022737"/>
    </source>
</evidence>
<dbReference type="GO" id="GO:0008270">
    <property type="term" value="F:zinc ion binding"/>
    <property type="evidence" value="ECO:0007669"/>
    <property type="project" value="UniProtKB-KW"/>
</dbReference>
<comment type="caution">
    <text evidence="15">The sequence shown here is derived from an EMBL/GenBank/DDBJ whole genome shotgun (WGS) entry which is preliminary data.</text>
</comment>
<keyword evidence="16" id="KW-1185">Reference proteome</keyword>
<evidence type="ECO:0000256" key="12">
    <source>
        <dbReference type="PROSITE-ProRule" id="PRU00042"/>
    </source>
</evidence>
<dbReference type="PROSITE" id="PS00028">
    <property type="entry name" value="ZINC_FINGER_C2H2_1"/>
    <property type="match status" value="3"/>
</dbReference>
<keyword evidence="2" id="KW-0479">Metal-binding</keyword>
<sequence length="365" mass="39095">MSTVIKSEKGTPPLVDTEEARGGFQPWHKTPSGSTLSHDALSLTDSLFKYTASAPITSSSASSPPSALSGMAGMYARMSSFQTHPYDSWQLNIAQCTNSAPPISSTKLEPSAKLSPNTTASFLDVHSNGAINTGSWIREVPGMAGGFSAGSANYCADYPSLSPLAPPGGGLLSAGARDLYKPMLSGTGSDLSSSLSTPPFLAGIPPIGGKSSRRYPGRSTCDCPNCAEADRLGPAGEAIRKRNLHSCHIPGCGKVYNKTSHLKAHLRWHTGERPFVCNWLFCGKRFTRSDELQRHLRTHTGEKRFACPICNKRFMRSDHLSKHIRTHQDEVNKDLDIAQQELVASGHPGTSPKPGHSELLASNPV</sequence>
<dbReference type="PROSITE" id="PS50157">
    <property type="entry name" value="ZINC_FINGER_C2H2_2"/>
    <property type="match status" value="3"/>
</dbReference>
<evidence type="ECO:0000256" key="7">
    <source>
        <dbReference type="ARBA" id="ARBA00023125"/>
    </source>
</evidence>
<feature type="region of interest" description="Disordered" evidence="13">
    <location>
        <begin position="1"/>
        <end position="36"/>
    </location>
</feature>
<keyword evidence="7" id="KW-0238">DNA-binding</keyword>